<keyword evidence="1 10" id="KW-0963">Cytoplasm</keyword>
<comment type="subunit">
    <text evidence="10">Monomer. Associates with 30S ribosomal subunit, binds 16S rRNA.</text>
</comment>
<dbReference type="SUPFAM" id="SSF52540">
    <property type="entry name" value="P-loop containing nucleoside triphosphate hydrolases"/>
    <property type="match status" value="1"/>
</dbReference>
<name>A0A2S6I3C5_9BACT</name>
<dbReference type="RefSeq" id="WP_211295253.1">
    <property type="nucleotide sequence ID" value="NZ_PTJC01000006.1"/>
</dbReference>
<proteinExistence type="inferred from homology"/>
<keyword evidence="3 10" id="KW-0479">Metal-binding</keyword>
<dbReference type="Gene3D" id="2.40.50.140">
    <property type="entry name" value="Nucleic acid-binding proteins"/>
    <property type="match status" value="1"/>
</dbReference>
<dbReference type="Gene3D" id="1.10.40.50">
    <property type="entry name" value="Probable gtpase engc, domain 3"/>
    <property type="match status" value="1"/>
</dbReference>
<comment type="caution">
    <text evidence="13">The sequence shown here is derived from an EMBL/GenBank/DDBJ whole genome shotgun (WGS) entry which is preliminary data.</text>
</comment>
<dbReference type="GO" id="GO:0005737">
    <property type="term" value="C:cytoplasm"/>
    <property type="evidence" value="ECO:0007669"/>
    <property type="project" value="UniProtKB-SubCell"/>
</dbReference>
<evidence type="ECO:0000256" key="2">
    <source>
        <dbReference type="ARBA" id="ARBA00022517"/>
    </source>
</evidence>
<keyword evidence="6 10" id="KW-0378">Hydrolase</keyword>
<evidence type="ECO:0000256" key="8">
    <source>
        <dbReference type="ARBA" id="ARBA00022884"/>
    </source>
</evidence>
<comment type="function">
    <text evidence="10">One of several proteins that assist in the late maturation steps of the functional core of the 30S ribosomal subunit. Helps release RbfA from mature subunits. May play a role in the assembly of ribosomal proteins into the subunit. Circularly permuted GTPase that catalyzes slow GTP hydrolysis, GTPase activity is stimulated by the 30S ribosomal subunit.</text>
</comment>
<dbReference type="PROSITE" id="PS51721">
    <property type="entry name" value="G_CP"/>
    <property type="match status" value="1"/>
</dbReference>
<evidence type="ECO:0000256" key="10">
    <source>
        <dbReference type="HAMAP-Rule" id="MF_01820"/>
    </source>
</evidence>
<feature type="binding site" evidence="10">
    <location>
        <position position="285"/>
    </location>
    <ligand>
        <name>Zn(2+)</name>
        <dbReference type="ChEBI" id="CHEBI:29105"/>
    </ligand>
</feature>
<dbReference type="NCBIfam" id="TIGR00157">
    <property type="entry name" value="ribosome small subunit-dependent GTPase A"/>
    <property type="match status" value="1"/>
</dbReference>
<organism evidence="13 14">
    <name type="scientific">Neolewinella xylanilytica</name>
    <dbReference type="NCBI Taxonomy" id="1514080"/>
    <lineage>
        <taxon>Bacteria</taxon>
        <taxon>Pseudomonadati</taxon>
        <taxon>Bacteroidota</taxon>
        <taxon>Saprospiria</taxon>
        <taxon>Saprospirales</taxon>
        <taxon>Lewinellaceae</taxon>
        <taxon>Neolewinella</taxon>
    </lineage>
</organism>
<feature type="binding site" evidence="10">
    <location>
        <position position="279"/>
    </location>
    <ligand>
        <name>Zn(2+)</name>
        <dbReference type="ChEBI" id="CHEBI:29105"/>
    </ligand>
</feature>
<feature type="domain" description="CP-type G" evidence="12">
    <location>
        <begin position="86"/>
        <end position="247"/>
    </location>
</feature>
<evidence type="ECO:0000313" key="13">
    <source>
        <dbReference type="EMBL" id="PPK85663.1"/>
    </source>
</evidence>
<sequence>MIEGTVIKSTGSWYNVLLDEPTPEGDNTLRCRVAGKFRLDDMNLTNPIAVGDRVTVELETNNDEETGAIRGIADRRNYVVRQSPRRKHDLHLIASNVDQAILITTIVDPGVKLGFIDRFLLMTEPFGIPTTIVVNKADLYGAEEMETYEVIRTIYADIGYRVLLVSATTGRGIEELRAMMHGKRNLLSGQSGVGKSTLVNAVEPGLELRTGELSDYTGKGQHTTTFAELYQLSFGGELIDTPGIKTLGFNYLKPQDVAHNFREIFVVSEDCRFGGSCLHRTEPGCAVKESVEEGDDRVTDLRYYSYLQILEEVEGQNYWERRKV</sequence>
<evidence type="ECO:0000259" key="11">
    <source>
        <dbReference type="PROSITE" id="PS50936"/>
    </source>
</evidence>
<dbReference type="GO" id="GO:0005525">
    <property type="term" value="F:GTP binding"/>
    <property type="evidence" value="ECO:0007669"/>
    <property type="project" value="UniProtKB-UniRule"/>
</dbReference>
<dbReference type="GO" id="GO:0046872">
    <property type="term" value="F:metal ion binding"/>
    <property type="evidence" value="ECO:0007669"/>
    <property type="project" value="UniProtKB-KW"/>
</dbReference>
<evidence type="ECO:0000313" key="14">
    <source>
        <dbReference type="Proteomes" id="UP000237662"/>
    </source>
</evidence>
<dbReference type="GO" id="GO:0003924">
    <property type="term" value="F:GTPase activity"/>
    <property type="evidence" value="ECO:0007669"/>
    <property type="project" value="UniProtKB-UniRule"/>
</dbReference>
<evidence type="ECO:0000256" key="9">
    <source>
        <dbReference type="ARBA" id="ARBA00023134"/>
    </source>
</evidence>
<comment type="cofactor">
    <cofactor evidence="10">
        <name>Zn(2+)</name>
        <dbReference type="ChEBI" id="CHEBI:29105"/>
    </cofactor>
    <text evidence="10">Binds 1 zinc ion per subunit.</text>
</comment>
<dbReference type="PROSITE" id="PS50936">
    <property type="entry name" value="ENGC_GTPASE"/>
    <property type="match status" value="1"/>
</dbReference>
<dbReference type="CDD" id="cd01854">
    <property type="entry name" value="YjeQ_EngC"/>
    <property type="match status" value="1"/>
</dbReference>
<keyword evidence="14" id="KW-1185">Reference proteome</keyword>
<keyword evidence="4 10" id="KW-0699">rRNA-binding</keyword>
<dbReference type="InterPro" id="IPR012340">
    <property type="entry name" value="NA-bd_OB-fold"/>
</dbReference>
<dbReference type="InterPro" id="IPR030378">
    <property type="entry name" value="G_CP_dom"/>
</dbReference>
<dbReference type="InterPro" id="IPR010914">
    <property type="entry name" value="RsgA_GTPase_dom"/>
</dbReference>
<keyword evidence="2 10" id="KW-0690">Ribosome biogenesis</keyword>
<dbReference type="AlphaFoldDB" id="A0A2S6I3C5"/>
<evidence type="ECO:0000256" key="5">
    <source>
        <dbReference type="ARBA" id="ARBA00022741"/>
    </source>
</evidence>
<dbReference type="PANTHER" id="PTHR32120">
    <property type="entry name" value="SMALL RIBOSOMAL SUBUNIT BIOGENESIS GTPASE RSGA"/>
    <property type="match status" value="1"/>
</dbReference>
<gene>
    <name evidence="10" type="primary">rsgA</name>
    <name evidence="13" type="ORF">CLV84_2566</name>
</gene>
<accession>A0A2S6I3C5</accession>
<feature type="domain" description="EngC GTPase" evidence="11">
    <location>
        <begin position="95"/>
        <end position="245"/>
    </location>
</feature>
<reference evidence="13 14" key="1">
    <citation type="submission" date="2018-02" db="EMBL/GenBank/DDBJ databases">
        <title>Genomic Encyclopedia of Archaeal and Bacterial Type Strains, Phase II (KMG-II): from individual species to whole genera.</title>
        <authorList>
            <person name="Goeker M."/>
        </authorList>
    </citation>
    <scope>NUCLEOTIDE SEQUENCE [LARGE SCALE GENOMIC DNA]</scope>
    <source>
        <strain evidence="13 14">DSM 29526</strain>
    </source>
</reference>
<evidence type="ECO:0000256" key="3">
    <source>
        <dbReference type="ARBA" id="ARBA00022723"/>
    </source>
</evidence>
<evidence type="ECO:0000256" key="4">
    <source>
        <dbReference type="ARBA" id="ARBA00022730"/>
    </source>
</evidence>
<keyword evidence="5 10" id="KW-0547">Nucleotide-binding</keyword>
<evidence type="ECO:0000256" key="7">
    <source>
        <dbReference type="ARBA" id="ARBA00022833"/>
    </source>
</evidence>
<feature type="binding site" evidence="10">
    <location>
        <position position="271"/>
    </location>
    <ligand>
        <name>Zn(2+)</name>
        <dbReference type="ChEBI" id="CHEBI:29105"/>
    </ligand>
</feature>
<comment type="subcellular location">
    <subcellularLocation>
        <location evidence="10">Cytoplasm</location>
    </subcellularLocation>
</comment>
<keyword evidence="7 10" id="KW-0862">Zinc</keyword>
<protein>
    <recommendedName>
        <fullName evidence="10">Small ribosomal subunit biogenesis GTPase RsgA</fullName>
        <ecNumber evidence="10">3.6.1.-</ecNumber>
    </recommendedName>
</protein>
<dbReference type="HAMAP" id="MF_01820">
    <property type="entry name" value="GTPase_RsgA"/>
    <property type="match status" value="1"/>
</dbReference>
<dbReference type="InterPro" id="IPR031944">
    <property type="entry name" value="RsgA_N"/>
</dbReference>
<dbReference type="GO" id="GO:0019843">
    <property type="term" value="F:rRNA binding"/>
    <property type="evidence" value="ECO:0007669"/>
    <property type="project" value="UniProtKB-KW"/>
</dbReference>
<dbReference type="Gene3D" id="3.40.50.300">
    <property type="entry name" value="P-loop containing nucleotide triphosphate hydrolases"/>
    <property type="match status" value="1"/>
</dbReference>
<feature type="binding site" evidence="10">
    <location>
        <position position="277"/>
    </location>
    <ligand>
        <name>Zn(2+)</name>
        <dbReference type="ChEBI" id="CHEBI:29105"/>
    </ligand>
</feature>
<evidence type="ECO:0000256" key="6">
    <source>
        <dbReference type="ARBA" id="ARBA00022801"/>
    </source>
</evidence>
<dbReference type="PANTHER" id="PTHR32120:SF11">
    <property type="entry name" value="SMALL RIBOSOMAL SUBUNIT BIOGENESIS GTPASE RSGA 1, MITOCHONDRIAL-RELATED"/>
    <property type="match status" value="1"/>
</dbReference>
<dbReference type="GO" id="GO:0042274">
    <property type="term" value="P:ribosomal small subunit biogenesis"/>
    <property type="evidence" value="ECO:0007669"/>
    <property type="project" value="UniProtKB-UniRule"/>
</dbReference>
<dbReference type="Pfam" id="PF03193">
    <property type="entry name" value="RsgA_GTPase"/>
    <property type="match status" value="1"/>
</dbReference>
<evidence type="ECO:0000259" key="12">
    <source>
        <dbReference type="PROSITE" id="PS51721"/>
    </source>
</evidence>
<evidence type="ECO:0000256" key="1">
    <source>
        <dbReference type="ARBA" id="ARBA00022490"/>
    </source>
</evidence>
<dbReference type="EC" id="3.6.1.-" evidence="10"/>
<dbReference type="Proteomes" id="UP000237662">
    <property type="component" value="Unassembled WGS sequence"/>
</dbReference>
<feature type="binding site" evidence="10">
    <location>
        <begin position="189"/>
        <end position="197"/>
    </location>
    <ligand>
        <name>GTP</name>
        <dbReference type="ChEBI" id="CHEBI:37565"/>
    </ligand>
</feature>
<dbReference type="Pfam" id="PF16745">
    <property type="entry name" value="RsgA_N"/>
    <property type="match status" value="1"/>
</dbReference>
<dbReference type="InterPro" id="IPR004881">
    <property type="entry name" value="Ribosome_biogen_GTPase_RsgA"/>
</dbReference>
<dbReference type="EMBL" id="PTJC01000006">
    <property type="protein sequence ID" value="PPK85663.1"/>
    <property type="molecule type" value="Genomic_DNA"/>
</dbReference>
<feature type="binding site" evidence="10">
    <location>
        <begin position="135"/>
        <end position="138"/>
    </location>
    <ligand>
        <name>GTP</name>
        <dbReference type="ChEBI" id="CHEBI:37565"/>
    </ligand>
</feature>
<keyword evidence="8 10" id="KW-0694">RNA-binding</keyword>
<keyword evidence="9 10" id="KW-0342">GTP-binding</keyword>
<comment type="similarity">
    <text evidence="10">Belongs to the TRAFAC class YlqF/YawG GTPase family. RsgA subfamily.</text>
</comment>
<dbReference type="SUPFAM" id="SSF50249">
    <property type="entry name" value="Nucleic acid-binding proteins"/>
    <property type="match status" value="1"/>
</dbReference>
<dbReference type="InterPro" id="IPR027417">
    <property type="entry name" value="P-loop_NTPase"/>
</dbReference>